<comment type="similarity">
    <text evidence="3 7">Belongs to the PNP/MTAP phosphorylase family.</text>
</comment>
<keyword evidence="10" id="KW-1185">Reference proteome</keyword>
<dbReference type="PANTHER" id="PTHR11904">
    <property type="entry name" value="METHYLTHIOADENOSINE/PURINE NUCLEOSIDE PHOSPHORYLASE"/>
    <property type="match status" value="1"/>
</dbReference>
<dbReference type="Gene3D" id="3.40.50.1580">
    <property type="entry name" value="Nucleoside phosphorylase domain"/>
    <property type="match status" value="1"/>
</dbReference>
<organism evidence="9 10">
    <name type="scientific">Candidatus Synechococcus calcipolaris G9</name>
    <dbReference type="NCBI Taxonomy" id="1497997"/>
    <lineage>
        <taxon>Bacteria</taxon>
        <taxon>Bacillati</taxon>
        <taxon>Cyanobacteriota</taxon>
        <taxon>Cyanophyceae</taxon>
        <taxon>Synechococcales</taxon>
        <taxon>Synechococcaceae</taxon>
        <taxon>Synechococcus</taxon>
    </lineage>
</organism>
<dbReference type="Proteomes" id="UP001154265">
    <property type="component" value="Unassembled WGS sequence"/>
</dbReference>
<evidence type="ECO:0000256" key="1">
    <source>
        <dbReference type="ARBA" id="ARBA00002678"/>
    </source>
</evidence>
<reference evidence="9" key="2">
    <citation type="submission" date="2022-01" db="EMBL/GenBank/DDBJ databases">
        <authorList>
            <person name="Zivanovic Y."/>
            <person name="Moreira D."/>
            <person name="Lopez-Garcia P."/>
        </authorList>
    </citation>
    <scope>NUCLEOTIDE SEQUENCE</scope>
    <source>
        <strain evidence="9">G9</strain>
    </source>
</reference>
<reference evidence="9" key="1">
    <citation type="journal article" date="2022" name="Genome Biol. Evol.">
        <title>A New Gene Family Diagnostic for Intracellular Biomineralization of Amorphous Ca Carbonates by Cyanobacteria.</title>
        <authorList>
            <person name="Benzerara K."/>
            <person name="Duprat E."/>
            <person name="Bitard-Feildel T."/>
            <person name="Caumes G."/>
            <person name="Cassier-Chauvat C."/>
            <person name="Chauvat F."/>
            <person name="Dezi M."/>
            <person name="Diop S.I."/>
            <person name="Gaschignard G."/>
            <person name="Gorgen S."/>
            <person name="Gugger M."/>
            <person name="Lopez-Garcia P."/>
            <person name="Millet M."/>
            <person name="Skouri-Panet F."/>
            <person name="Moreira D."/>
            <person name="Callebaut I."/>
        </authorList>
    </citation>
    <scope>NUCLEOTIDE SEQUENCE</scope>
    <source>
        <strain evidence="9">G9</strain>
    </source>
</reference>
<comment type="pathway">
    <text evidence="2 7">Purine metabolism; purine nucleoside salvage.</text>
</comment>
<evidence type="ECO:0000256" key="5">
    <source>
        <dbReference type="ARBA" id="ARBA00022679"/>
    </source>
</evidence>
<keyword evidence="5 7" id="KW-0808">Transferase</keyword>
<dbReference type="EMBL" id="JAKKUT010000002">
    <property type="protein sequence ID" value="MDG2990954.1"/>
    <property type="molecule type" value="Genomic_DNA"/>
</dbReference>
<comment type="catalytic activity">
    <reaction evidence="6">
        <text>a purine 2'-deoxy-D-ribonucleoside + phosphate = a purine nucleobase + 2-deoxy-alpha-D-ribose 1-phosphate</text>
        <dbReference type="Rhea" id="RHEA:36431"/>
        <dbReference type="ChEBI" id="CHEBI:26386"/>
        <dbReference type="ChEBI" id="CHEBI:43474"/>
        <dbReference type="ChEBI" id="CHEBI:57259"/>
        <dbReference type="ChEBI" id="CHEBI:142361"/>
        <dbReference type="EC" id="2.4.2.1"/>
    </reaction>
</comment>
<evidence type="ECO:0000256" key="6">
    <source>
        <dbReference type="ARBA" id="ARBA00048556"/>
    </source>
</evidence>
<dbReference type="InterPro" id="IPR011270">
    <property type="entry name" value="Pur_Nuc_Pase_Ino/Guo-sp"/>
</dbReference>
<dbReference type="GO" id="GO:0004731">
    <property type="term" value="F:purine-nucleoside phosphorylase activity"/>
    <property type="evidence" value="ECO:0007669"/>
    <property type="project" value="UniProtKB-EC"/>
</dbReference>
<comment type="function">
    <text evidence="1">The purine nucleoside phosphorylases catalyze the phosphorolytic breakdown of the N-glycosidic bond in the beta-(deoxy)ribonucleoside molecules, with the formation of the corresponding free purine bases and pentose-1-phosphate. Cleaves guanosine, inosine, 2'-deoxyguanosine and 2'-deoxyinosine.</text>
</comment>
<sequence>MDDLTQRIQAAADFLRCHCSVSPDIVVILGSGWGGLADQVTPDYGIAYEKIPHFPKTTVPGHSGRLVIASIGGRPVAMLQGRFHLYEGYSPQETTLPLRVLAELGARFLIVTNAAGGLDPKYCPGDLMIIRDHLNLLLESPLRGLGEAEFGSRFIDMVNAYPSQWRSLAQELAQKLGITCHEGVYAAVPGPSYETPAEIKMLRILGADAVGMSTVPEVIVARQLGLQVLGLSCITNLGAGIAPNQSVNHAEVLAVGADRAERFSQFLEQLIPQLR</sequence>
<dbReference type="Pfam" id="PF01048">
    <property type="entry name" value="PNP_UDP_1"/>
    <property type="match status" value="1"/>
</dbReference>
<comment type="caution">
    <text evidence="9">The sequence shown here is derived from an EMBL/GenBank/DDBJ whole genome shotgun (WGS) entry which is preliminary data.</text>
</comment>
<gene>
    <name evidence="9" type="ORF">L3556_08445</name>
</gene>
<accession>A0ABT6EZD9</accession>
<evidence type="ECO:0000256" key="7">
    <source>
        <dbReference type="PIRNR" id="PIRNR000477"/>
    </source>
</evidence>
<dbReference type="NCBIfam" id="NF006054">
    <property type="entry name" value="PRK08202.1"/>
    <property type="match status" value="1"/>
</dbReference>
<dbReference type="NCBIfam" id="TIGR01700">
    <property type="entry name" value="PNPH"/>
    <property type="match status" value="1"/>
</dbReference>
<dbReference type="EC" id="2.4.2.1" evidence="7"/>
<evidence type="ECO:0000256" key="4">
    <source>
        <dbReference type="ARBA" id="ARBA00022676"/>
    </source>
</evidence>
<evidence type="ECO:0000256" key="3">
    <source>
        <dbReference type="ARBA" id="ARBA00006751"/>
    </source>
</evidence>
<evidence type="ECO:0000313" key="10">
    <source>
        <dbReference type="Proteomes" id="UP001154265"/>
    </source>
</evidence>
<dbReference type="RefSeq" id="WP_277866840.1">
    <property type="nucleotide sequence ID" value="NZ_JAKKUT010000002.1"/>
</dbReference>
<dbReference type="PANTHER" id="PTHR11904:SF9">
    <property type="entry name" value="PURINE NUCLEOSIDE PHOSPHORYLASE-RELATED"/>
    <property type="match status" value="1"/>
</dbReference>
<dbReference type="InterPro" id="IPR000845">
    <property type="entry name" value="Nucleoside_phosphorylase_d"/>
</dbReference>
<name>A0ABT6EZD9_9SYNE</name>
<dbReference type="InterPro" id="IPR011268">
    <property type="entry name" value="Purine_phosphorylase"/>
</dbReference>
<protein>
    <recommendedName>
        <fullName evidence="7">Purine nucleoside phosphorylase</fullName>
        <ecNumber evidence="7">2.4.2.1</ecNumber>
    </recommendedName>
    <alternativeName>
        <fullName evidence="7">Inosine-guanosine phosphorylase</fullName>
    </alternativeName>
</protein>
<dbReference type="NCBIfam" id="TIGR01697">
    <property type="entry name" value="PNPH-PUNA-XAPA"/>
    <property type="match status" value="1"/>
</dbReference>
<evidence type="ECO:0000313" key="9">
    <source>
        <dbReference type="EMBL" id="MDG2990954.1"/>
    </source>
</evidence>
<dbReference type="CDD" id="cd09009">
    <property type="entry name" value="PNP-EcPNPII_like"/>
    <property type="match status" value="1"/>
</dbReference>
<dbReference type="PIRSF" id="PIRSF000477">
    <property type="entry name" value="PurNPase"/>
    <property type="match status" value="1"/>
</dbReference>
<keyword evidence="4 7" id="KW-0328">Glycosyltransferase</keyword>
<evidence type="ECO:0000256" key="2">
    <source>
        <dbReference type="ARBA" id="ARBA00005058"/>
    </source>
</evidence>
<dbReference type="InterPro" id="IPR035994">
    <property type="entry name" value="Nucleoside_phosphorylase_sf"/>
</dbReference>
<evidence type="ECO:0000259" key="8">
    <source>
        <dbReference type="Pfam" id="PF01048"/>
    </source>
</evidence>
<feature type="domain" description="Nucleoside phosphorylase" evidence="8">
    <location>
        <begin position="24"/>
        <end position="271"/>
    </location>
</feature>
<dbReference type="SUPFAM" id="SSF53167">
    <property type="entry name" value="Purine and uridine phosphorylases"/>
    <property type="match status" value="1"/>
</dbReference>
<proteinExistence type="inferred from homology"/>